<keyword evidence="2" id="KW-0690">Ribosome biogenesis</keyword>
<accession>A0A9P0AE26</accession>
<dbReference type="NCBIfam" id="TIGR02729">
    <property type="entry name" value="Obg_CgtA"/>
    <property type="match status" value="1"/>
</dbReference>
<dbReference type="InterPro" id="IPR027417">
    <property type="entry name" value="P-loop_NTPase"/>
</dbReference>
<keyword evidence="4" id="KW-0342">GTP-binding</keyword>
<evidence type="ECO:0000256" key="2">
    <source>
        <dbReference type="ARBA" id="ARBA00022517"/>
    </source>
</evidence>
<dbReference type="SUPFAM" id="SSF52540">
    <property type="entry name" value="P-loop containing nucleoside triphosphate hydrolases"/>
    <property type="match status" value="1"/>
</dbReference>
<keyword evidence="8" id="KW-1185">Reference proteome</keyword>
<dbReference type="GO" id="GO:0000287">
    <property type="term" value="F:magnesium ion binding"/>
    <property type="evidence" value="ECO:0007669"/>
    <property type="project" value="InterPro"/>
</dbReference>
<dbReference type="EMBL" id="OU963867">
    <property type="protein sequence ID" value="CAH0391157.1"/>
    <property type="molecule type" value="Genomic_DNA"/>
</dbReference>
<feature type="domain" description="Obg" evidence="6">
    <location>
        <begin position="45"/>
        <end position="200"/>
    </location>
</feature>
<dbReference type="PANTHER" id="PTHR11702">
    <property type="entry name" value="DEVELOPMENTALLY REGULATED GTP-BINDING PROTEIN-RELATED"/>
    <property type="match status" value="1"/>
</dbReference>
<dbReference type="FunFam" id="2.70.210.12:FF:000001">
    <property type="entry name" value="GTPase Obg"/>
    <property type="match status" value="1"/>
</dbReference>
<organism evidence="7 8">
    <name type="scientific">Bemisia tabaci</name>
    <name type="common">Sweetpotato whitefly</name>
    <name type="synonym">Aleurodes tabaci</name>
    <dbReference type="NCBI Taxonomy" id="7038"/>
    <lineage>
        <taxon>Eukaryota</taxon>
        <taxon>Metazoa</taxon>
        <taxon>Ecdysozoa</taxon>
        <taxon>Arthropoda</taxon>
        <taxon>Hexapoda</taxon>
        <taxon>Insecta</taxon>
        <taxon>Pterygota</taxon>
        <taxon>Neoptera</taxon>
        <taxon>Paraneoptera</taxon>
        <taxon>Hemiptera</taxon>
        <taxon>Sternorrhyncha</taxon>
        <taxon>Aleyrodoidea</taxon>
        <taxon>Aleyrodidae</taxon>
        <taxon>Aleyrodinae</taxon>
        <taxon>Bemisia</taxon>
    </lineage>
</organism>
<feature type="domain" description="OBG-type G" evidence="5">
    <location>
        <begin position="201"/>
        <end position="367"/>
    </location>
</feature>
<reference evidence="7" key="1">
    <citation type="submission" date="2021-12" db="EMBL/GenBank/DDBJ databases">
        <authorList>
            <person name="King R."/>
        </authorList>
    </citation>
    <scope>NUCLEOTIDE SEQUENCE</scope>
</reference>
<evidence type="ECO:0000259" key="5">
    <source>
        <dbReference type="PROSITE" id="PS51710"/>
    </source>
</evidence>
<dbReference type="InterPro" id="IPR006169">
    <property type="entry name" value="GTP1_OBG_dom"/>
</dbReference>
<keyword evidence="3" id="KW-0547">Nucleotide-binding</keyword>
<sequence length="403" mass="44219">MLSDRLRSILGILITSNLRHNVKYSTTVAKALRPKKRKSIRDNTRGFLDVKVVRTCAGNGGNGALSFLSAWSNARAGPDGGDGGHGGHVIFQATDGVRDLHHVPSVLRGDNGEKGYNRDCNGRNASHTIVPVPVGTLVRNKEDKIVADLNEDGLMFVAARGGAGGKGNHFFVTDTFQAPKIAEYGGEGEDYKYILEVASIAHFGMLGFPNAGKSTLLQAISRAKPKIAPYPFTTVQPHVGIIEYEDFEQVAVADLPGIIEGSHQNQGLGIQFLRHARRCTGLLMIIDTALPEPWDTLKKLRYELEKFDERMCEKPQIIVANKVDMAESKENLKILMDKYPDNQVIPISAKYGTNLADLLLQLKIIYDQQRAQGDDQRCLAQELVQENCETGEGIEGDDESPKI</sequence>
<dbReference type="CDD" id="cd01898">
    <property type="entry name" value="Obg"/>
    <property type="match status" value="1"/>
</dbReference>
<gene>
    <name evidence="7" type="ORF">BEMITA_LOCUS9804</name>
</gene>
<dbReference type="SUPFAM" id="SSF82051">
    <property type="entry name" value="Obg GTP-binding protein N-terminal domain"/>
    <property type="match status" value="1"/>
</dbReference>
<dbReference type="GO" id="GO:0005739">
    <property type="term" value="C:mitochondrion"/>
    <property type="evidence" value="ECO:0007669"/>
    <property type="project" value="TreeGrafter"/>
</dbReference>
<dbReference type="Pfam" id="PF01018">
    <property type="entry name" value="GTP1_OBG"/>
    <property type="match status" value="1"/>
</dbReference>
<evidence type="ECO:0000256" key="4">
    <source>
        <dbReference type="ARBA" id="ARBA00023134"/>
    </source>
</evidence>
<dbReference type="PANTHER" id="PTHR11702:SF31">
    <property type="entry name" value="MITOCHONDRIAL RIBOSOME-ASSOCIATED GTPASE 2"/>
    <property type="match status" value="1"/>
</dbReference>
<dbReference type="GO" id="GO:0005525">
    <property type="term" value="F:GTP binding"/>
    <property type="evidence" value="ECO:0007669"/>
    <property type="project" value="UniProtKB-KW"/>
</dbReference>
<evidence type="ECO:0008006" key="9">
    <source>
        <dbReference type="Google" id="ProtNLM"/>
    </source>
</evidence>
<evidence type="ECO:0000256" key="1">
    <source>
        <dbReference type="ARBA" id="ARBA00007699"/>
    </source>
</evidence>
<dbReference type="AlphaFoldDB" id="A0A9P0AE26"/>
<dbReference type="NCBIfam" id="NF008956">
    <property type="entry name" value="PRK12299.1"/>
    <property type="match status" value="1"/>
</dbReference>
<dbReference type="NCBIfam" id="TIGR00231">
    <property type="entry name" value="small_GTP"/>
    <property type="match status" value="1"/>
</dbReference>
<evidence type="ECO:0000259" key="6">
    <source>
        <dbReference type="PROSITE" id="PS51883"/>
    </source>
</evidence>
<dbReference type="PROSITE" id="PS51883">
    <property type="entry name" value="OBG"/>
    <property type="match status" value="1"/>
</dbReference>
<dbReference type="GO" id="GO:0042254">
    <property type="term" value="P:ribosome biogenesis"/>
    <property type="evidence" value="ECO:0007669"/>
    <property type="project" value="UniProtKB-UniRule"/>
</dbReference>
<evidence type="ECO:0000313" key="8">
    <source>
        <dbReference type="Proteomes" id="UP001152759"/>
    </source>
</evidence>
<dbReference type="KEGG" id="btab:109033896"/>
<dbReference type="InterPro" id="IPR006073">
    <property type="entry name" value="GTP-bd"/>
</dbReference>
<dbReference type="PIRSF" id="PIRSF002401">
    <property type="entry name" value="GTP_bd_Obg/CgtA"/>
    <property type="match status" value="1"/>
</dbReference>
<name>A0A9P0AE26_BEMTA</name>
<dbReference type="PROSITE" id="PS51710">
    <property type="entry name" value="G_OBG"/>
    <property type="match status" value="1"/>
</dbReference>
<evidence type="ECO:0000256" key="3">
    <source>
        <dbReference type="ARBA" id="ARBA00022741"/>
    </source>
</evidence>
<dbReference type="Pfam" id="PF01926">
    <property type="entry name" value="MMR_HSR1"/>
    <property type="match status" value="1"/>
</dbReference>
<dbReference type="GO" id="GO:0003924">
    <property type="term" value="F:GTPase activity"/>
    <property type="evidence" value="ECO:0007669"/>
    <property type="project" value="InterPro"/>
</dbReference>
<evidence type="ECO:0000313" key="7">
    <source>
        <dbReference type="EMBL" id="CAH0391157.1"/>
    </source>
</evidence>
<dbReference type="InterPro" id="IPR005225">
    <property type="entry name" value="Small_GTP-bd"/>
</dbReference>
<dbReference type="Gene3D" id="3.40.50.300">
    <property type="entry name" value="P-loop containing nucleotide triphosphate hydrolases"/>
    <property type="match status" value="1"/>
</dbReference>
<protein>
    <recommendedName>
        <fullName evidence="9">GTP-binding protein 5</fullName>
    </recommendedName>
</protein>
<dbReference type="InterPro" id="IPR014100">
    <property type="entry name" value="GTP-bd_Obg/CgtA"/>
</dbReference>
<dbReference type="InterPro" id="IPR031167">
    <property type="entry name" value="G_OBG"/>
</dbReference>
<dbReference type="InterPro" id="IPR045086">
    <property type="entry name" value="OBG_GTPase"/>
</dbReference>
<dbReference type="Gene3D" id="2.70.210.12">
    <property type="entry name" value="GTP1/OBG domain"/>
    <property type="match status" value="1"/>
</dbReference>
<dbReference type="PRINTS" id="PR00326">
    <property type="entry name" value="GTP1OBG"/>
</dbReference>
<proteinExistence type="inferred from homology"/>
<dbReference type="Proteomes" id="UP001152759">
    <property type="component" value="Chromosome 6"/>
</dbReference>
<comment type="similarity">
    <text evidence="1">Belongs to the TRAFAC class OBG-HflX-like GTPase superfamily. OBG GTPase family.</text>
</comment>
<dbReference type="InterPro" id="IPR036726">
    <property type="entry name" value="GTP1_OBG_dom_sf"/>
</dbReference>